<keyword evidence="1" id="KW-0472">Membrane</keyword>
<gene>
    <name evidence="2" type="ORF">DFJ67_0948</name>
</gene>
<sequence>MTTDSVSAGGDPHRLLSDVRALAHRVRLDQRVTWVALLILAAVSYVAIPIHWLALRADCWQAVADGAPACRLQGLDRGYYWLPALLLAYTAIAVYAVRVTRARGLGARVLPYVLTGVALALLSASAWLTAFLYWSNHEPPTEPLPAWVMVFDRLIAPAGTIGVALLVLSWLERHVALLVFALAYLTVVLVPLTFGWGAHWGGETDYMPQMAINSTVLLLGAVGFHLARRWQR</sequence>
<feature type="transmembrane region" description="Helical" evidence="1">
    <location>
        <begin position="210"/>
        <end position="227"/>
    </location>
</feature>
<name>A0A3D9ZCG0_9ACTN</name>
<evidence type="ECO:0000313" key="3">
    <source>
        <dbReference type="Proteomes" id="UP000256913"/>
    </source>
</evidence>
<accession>A0A3D9ZCG0</accession>
<feature type="transmembrane region" description="Helical" evidence="1">
    <location>
        <begin position="146"/>
        <end position="168"/>
    </location>
</feature>
<protein>
    <submittedName>
        <fullName evidence="2">Uncharacterized protein</fullName>
    </submittedName>
</protein>
<feature type="transmembrane region" description="Helical" evidence="1">
    <location>
        <begin position="175"/>
        <end position="198"/>
    </location>
</feature>
<dbReference type="EMBL" id="QUMQ01000001">
    <property type="protein sequence ID" value="REF95001.1"/>
    <property type="molecule type" value="Genomic_DNA"/>
</dbReference>
<dbReference type="AlphaFoldDB" id="A0A3D9ZCG0"/>
<feature type="transmembrane region" description="Helical" evidence="1">
    <location>
        <begin position="32"/>
        <end position="54"/>
    </location>
</feature>
<dbReference type="OrthoDB" id="4196308at2"/>
<feature type="transmembrane region" description="Helical" evidence="1">
    <location>
        <begin position="78"/>
        <end position="97"/>
    </location>
</feature>
<proteinExistence type="predicted"/>
<keyword evidence="1" id="KW-0812">Transmembrane</keyword>
<reference evidence="2 3" key="1">
    <citation type="submission" date="2018-08" db="EMBL/GenBank/DDBJ databases">
        <title>Sequencing the genomes of 1000 actinobacteria strains.</title>
        <authorList>
            <person name="Klenk H.-P."/>
        </authorList>
    </citation>
    <scope>NUCLEOTIDE SEQUENCE [LARGE SCALE GENOMIC DNA]</scope>
    <source>
        <strain evidence="2 3">DSM 44099</strain>
    </source>
</reference>
<keyword evidence="3" id="KW-1185">Reference proteome</keyword>
<evidence type="ECO:0000313" key="2">
    <source>
        <dbReference type="EMBL" id="REF95001.1"/>
    </source>
</evidence>
<feature type="transmembrane region" description="Helical" evidence="1">
    <location>
        <begin position="109"/>
        <end position="134"/>
    </location>
</feature>
<organism evidence="2 3">
    <name type="scientific">Asanoa ferruginea</name>
    <dbReference type="NCBI Taxonomy" id="53367"/>
    <lineage>
        <taxon>Bacteria</taxon>
        <taxon>Bacillati</taxon>
        <taxon>Actinomycetota</taxon>
        <taxon>Actinomycetes</taxon>
        <taxon>Micromonosporales</taxon>
        <taxon>Micromonosporaceae</taxon>
        <taxon>Asanoa</taxon>
    </lineage>
</organism>
<dbReference type="Proteomes" id="UP000256913">
    <property type="component" value="Unassembled WGS sequence"/>
</dbReference>
<keyword evidence="1" id="KW-1133">Transmembrane helix</keyword>
<comment type="caution">
    <text evidence="2">The sequence shown here is derived from an EMBL/GenBank/DDBJ whole genome shotgun (WGS) entry which is preliminary data.</text>
</comment>
<evidence type="ECO:0000256" key="1">
    <source>
        <dbReference type="SAM" id="Phobius"/>
    </source>
</evidence>
<dbReference type="RefSeq" id="WP_116066752.1">
    <property type="nucleotide sequence ID" value="NZ_BONB01000018.1"/>
</dbReference>